<feature type="compositionally biased region" description="Basic and acidic residues" evidence="6">
    <location>
        <begin position="32"/>
        <end position="43"/>
    </location>
</feature>
<dbReference type="Pfam" id="PF13424">
    <property type="entry name" value="TPR_12"/>
    <property type="match status" value="1"/>
</dbReference>
<reference evidence="9 10" key="1">
    <citation type="submission" date="2019-03" db="EMBL/GenBank/DDBJ databases">
        <title>Luteimonas zhaokaii sp.nov., isolated from the rectal contents of Plateau pika in Yushu, Qinghai Province, China.</title>
        <authorList>
            <person name="Zhang G."/>
        </authorList>
    </citation>
    <scope>NUCLEOTIDE SEQUENCE [LARGE SCALE GENOMIC DNA]</scope>
    <source>
        <strain evidence="9 10">B9</strain>
    </source>
</reference>
<dbReference type="GO" id="GO:0004674">
    <property type="term" value="F:protein serine/threonine kinase activity"/>
    <property type="evidence" value="ECO:0007669"/>
    <property type="project" value="UniProtKB-KW"/>
</dbReference>
<dbReference type="Gene3D" id="1.25.40.10">
    <property type="entry name" value="Tetratricopeptide repeat domain"/>
    <property type="match status" value="3"/>
</dbReference>
<dbReference type="PANTHER" id="PTHR43289">
    <property type="entry name" value="MITOGEN-ACTIVATED PROTEIN KINASE KINASE KINASE 20-RELATED"/>
    <property type="match status" value="1"/>
</dbReference>
<feature type="binding site" evidence="5">
    <location>
        <position position="146"/>
    </location>
    <ligand>
        <name>ATP</name>
        <dbReference type="ChEBI" id="CHEBI:30616"/>
    </ligand>
</feature>
<dbReference type="Proteomes" id="UP000294796">
    <property type="component" value="Unassembled WGS sequence"/>
</dbReference>
<keyword evidence="7" id="KW-0472">Membrane</keyword>
<proteinExistence type="predicted"/>
<keyword evidence="7" id="KW-1133">Transmembrane helix</keyword>
<dbReference type="InterPro" id="IPR008271">
    <property type="entry name" value="Ser/Thr_kinase_AS"/>
</dbReference>
<feature type="compositionally biased region" description="Low complexity" evidence="6">
    <location>
        <begin position="45"/>
        <end position="54"/>
    </location>
</feature>
<dbReference type="InterPro" id="IPR000719">
    <property type="entry name" value="Prot_kinase_dom"/>
</dbReference>
<dbReference type="InterPro" id="IPR011990">
    <property type="entry name" value="TPR-like_helical_dom_sf"/>
</dbReference>
<dbReference type="CDD" id="cd14014">
    <property type="entry name" value="STKc_PknB_like"/>
    <property type="match status" value="1"/>
</dbReference>
<dbReference type="InterPro" id="IPR017441">
    <property type="entry name" value="Protein_kinase_ATP_BS"/>
</dbReference>
<dbReference type="PROSITE" id="PS00107">
    <property type="entry name" value="PROTEIN_KINASE_ATP"/>
    <property type="match status" value="1"/>
</dbReference>
<name>A0A4R5TV58_9GAMM</name>
<keyword evidence="1" id="KW-0808">Transferase</keyword>
<feature type="transmembrane region" description="Helical" evidence="7">
    <location>
        <begin position="422"/>
        <end position="446"/>
    </location>
</feature>
<evidence type="ECO:0000256" key="4">
    <source>
        <dbReference type="ARBA" id="ARBA00022840"/>
    </source>
</evidence>
<dbReference type="PROSITE" id="PS50011">
    <property type="entry name" value="PROTEIN_KINASE_DOM"/>
    <property type="match status" value="1"/>
</dbReference>
<protein>
    <submittedName>
        <fullName evidence="9">Serine/threonine protein kinase</fullName>
    </submittedName>
</protein>
<keyword evidence="2 5" id="KW-0547">Nucleotide-binding</keyword>
<evidence type="ECO:0000256" key="2">
    <source>
        <dbReference type="ARBA" id="ARBA00022741"/>
    </source>
</evidence>
<accession>A0A4R5TV58</accession>
<dbReference type="Pfam" id="PF00069">
    <property type="entry name" value="Pkinase"/>
    <property type="match status" value="1"/>
</dbReference>
<dbReference type="PANTHER" id="PTHR43289:SF6">
    <property type="entry name" value="SERINE_THREONINE-PROTEIN KINASE NEKL-3"/>
    <property type="match status" value="1"/>
</dbReference>
<gene>
    <name evidence="9" type="ORF">E2F46_07305</name>
</gene>
<evidence type="ECO:0000256" key="3">
    <source>
        <dbReference type="ARBA" id="ARBA00022777"/>
    </source>
</evidence>
<evidence type="ECO:0000256" key="1">
    <source>
        <dbReference type="ARBA" id="ARBA00022679"/>
    </source>
</evidence>
<evidence type="ECO:0000256" key="6">
    <source>
        <dbReference type="SAM" id="MobiDB-lite"/>
    </source>
</evidence>
<dbReference type="OrthoDB" id="9801841at2"/>
<dbReference type="Gene3D" id="1.10.510.10">
    <property type="entry name" value="Transferase(Phosphotransferase) domain 1"/>
    <property type="match status" value="1"/>
</dbReference>
<keyword evidence="4 5" id="KW-0067">ATP-binding</keyword>
<dbReference type="Gene3D" id="3.30.200.20">
    <property type="entry name" value="Phosphorylase Kinase, domain 1"/>
    <property type="match status" value="1"/>
</dbReference>
<keyword evidence="10" id="KW-1185">Reference proteome</keyword>
<comment type="caution">
    <text evidence="9">The sequence shown here is derived from an EMBL/GenBank/DDBJ whole genome shotgun (WGS) entry which is preliminary data.</text>
</comment>
<dbReference type="SUPFAM" id="SSF56112">
    <property type="entry name" value="Protein kinase-like (PK-like)"/>
    <property type="match status" value="1"/>
</dbReference>
<dbReference type="SUPFAM" id="SSF48452">
    <property type="entry name" value="TPR-like"/>
    <property type="match status" value="3"/>
</dbReference>
<evidence type="ECO:0000313" key="10">
    <source>
        <dbReference type="Proteomes" id="UP000294796"/>
    </source>
</evidence>
<feature type="region of interest" description="Disordered" evidence="6">
    <location>
        <begin position="1"/>
        <end position="86"/>
    </location>
</feature>
<dbReference type="GO" id="GO:0005524">
    <property type="term" value="F:ATP binding"/>
    <property type="evidence" value="ECO:0007669"/>
    <property type="project" value="UniProtKB-UniRule"/>
</dbReference>
<dbReference type="AlphaFoldDB" id="A0A4R5TV58"/>
<keyword evidence="3 9" id="KW-0418">Kinase</keyword>
<keyword evidence="9" id="KW-0723">Serine/threonine-protein kinase</keyword>
<keyword evidence="7" id="KW-0812">Transmembrane</keyword>
<dbReference type="SMART" id="SM00220">
    <property type="entry name" value="S_TKc"/>
    <property type="match status" value="1"/>
</dbReference>
<evidence type="ECO:0000313" key="9">
    <source>
        <dbReference type="EMBL" id="TDK24975.1"/>
    </source>
</evidence>
<feature type="domain" description="Protein kinase" evidence="8">
    <location>
        <begin position="116"/>
        <end position="397"/>
    </location>
</feature>
<dbReference type="Pfam" id="PF13374">
    <property type="entry name" value="TPR_10"/>
    <property type="match status" value="2"/>
</dbReference>
<sequence length="984" mass="107071">MDDYHAGRTRRGPVRTTAEQGALRGFRGIVGHGRDGMEGRLECNGRGVPRSSGRSRIHAGWGGSVTMHAAWPKGTTMGTGEHEHDPDRTELLATQSSLAGVDVGDGLPPGTRLGRYRIQARVGHGGMGDVYRAEQLHPVRRTVALKLLRAQRLEARHKAYFELERQVLAQMRHPAIAQIYDADTTEDGQPYFAMEFIDGRPVTEYCQSNGLLLAQRIALFIDICNGVQHAHQKGVIHRDLKPGNLLVDEIDGKAHPKIIDFGIATAAALAETREVAGTPDYMSPEQAGGDQSLVDTRSDVYALGVVLCELLTGRRPATAGETMTDHERTLRLPSEQLATLPPGEAERLAKSQGRRLSGMRRVLRGELDWVVAKAMRHDRNARYASVAELADDLRRFLDGRVVQAVPASRWYASRKFVSRHRVGLAAASVAVAALVGGLALSLLGLMEAREQRAIAERRSGELEKVAAFQQSMLENIDIQGMGLGLSAGLRDQVARADPDRLPALDAVLEAASTTDIARMLIEREMLDRAELAIARDFDDQPALAADLREASGRVHAALGLYEKAAESQAAVAAYRASTLGPRDPATLRARMAHGSALHKLSRYDDARQVLESALVDAAALPDGDETRAGIELELSEVDALQGDLPEAVARKRGVVERLSTVRGEADTLTLRAMTGLALVLGRAGDIVEARALLEKVVPLRIEVDGLDDGDTLASMGALATMRAMQSEFEPAVAMQRTLAEAMIRRLGAEHPDTLAVRNNLANMLSGLGRHHEALAEAQAVLEARTRVLGAEHPQTLRTALNVASFHARMDDFDRGLPLEAKVLEARRRILGQDHPDTLFIQLNHGVTLQRAGRSRDALRHFDDGLPRALRVLGEKHPQYQAGLMMSGEALLDTGRRNAGIERLRQALALRKAHLPPDSPETPNTAWALVKALRLSGLGDEAAEVQRRDIDPLLAADPATLTAALTERRGRIEQQIREGEPGSRR</sequence>
<dbReference type="PROSITE" id="PS00108">
    <property type="entry name" value="PROTEIN_KINASE_ST"/>
    <property type="match status" value="1"/>
</dbReference>
<evidence type="ECO:0000256" key="7">
    <source>
        <dbReference type="SAM" id="Phobius"/>
    </source>
</evidence>
<organism evidence="9 10">
    <name type="scientific">Luteimonas aestuarii</name>
    <dbReference type="NCBI Taxonomy" id="453837"/>
    <lineage>
        <taxon>Bacteria</taxon>
        <taxon>Pseudomonadati</taxon>
        <taxon>Pseudomonadota</taxon>
        <taxon>Gammaproteobacteria</taxon>
        <taxon>Lysobacterales</taxon>
        <taxon>Lysobacteraceae</taxon>
        <taxon>Luteimonas</taxon>
    </lineage>
</organism>
<dbReference type="InterPro" id="IPR011009">
    <property type="entry name" value="Kinase-like_dom_sf"/>
</dbReference>
<evidence type="ECO:0000259" key="8">
    <source>
        <dbReference type="PROSITE" id="PS50011"/>
    </source>
</evidence>
<evidence type="ECO:0000256" key="5">
    <source>
        <dbReference type="PROSITE-ProRule" id="PRU10141"/>
    </source>
</evidence>
<dbReference type="EMBL" id="SMTF01000004">
    <property type="protein sequence ID" value="TDK24975.1"/>
    <property type="molecule type" value="Genomic_DNA"/>
</dbReference>